<evidence type="ECO:0000313" key="1">
    <source>
        <dbReference type="EMBL" id="AVP59123.1"/>
    </source>
</evidence>
<dbReference type="Gene3D" id="1.10.10.10">
    <property type="entry name" value="Winged helix-like DNA-binding domain superfamily/Winged helix DNA-binding domain"/>
    <property type="match status" value="1"/>
</dbReference>
<dbReference type="OrthoDB" id="9154249at2"/>
<organism evidence="1 2">
    <name type="scientific">Pulveribacter suum</name>
    <dbReference type="NCBI Taxonomy" id="2116657"/>
    <lineage>
        <taxon>Bacteria</taxon>
        <taxon>Pseudomonadati</taxon>
        <taxon>Pseudomonadota</taxon>
        <taxon>Betaproteobacteria</taxon>
        <taxon>Burkholderiales</taxon>
        <taxon>Comamonadaceae</taxon>
        <taxon>Pulveribacter</taxon>
    </lineage>
</organism>
<name>A0A2P1NQ13_9BURK</name>
<dbReference type="AlphaFoldDB" id="A0A2P1NQ13"/>
<dbReference type="InterPro" id="IPR036390">
    <property type="entry name" value="WH_DNA-bd_sf"/>
</dbReference>
<dbReference type="EMBL" id="CP027792">
    <property type="protein sequence ID" value="AVP59123.1"/>
    <property type="molecule type" value="Genomic_DNA"/>
</dbReference>
<dbReference type="SUPFAM" id="SSF46785">
    <property type="entry name" value="Winged helix' DNA-binding domain"/>
    <property type="match status" value="1"/>
</dbReference>
<evidence type="ECO:0008006" key="3">
    <source>
        <dbReference type="Google" id="ProtNLM"/>
    </source>
</evidence>
<dbReference type="Proteomes" id="UP000241829">
    <property type="component" value="Chromosome"/>
</dbReference>
<keyword evidence="2" id="KW-1185">Reference proteome</keyword>
<evidence type="ECO:0000313" key="2">
    <source>
        <dbReference type="Proteomes" id="UP000241829"/>
    </source>
</evidence>
<sequence>MPALALAILRELAQPGLQDGLALPALSKRLGLGASAVLRQLSALGDAPLGGGQRGPGWVHVWQDQGRWRVALTAEGRAWCAQALPPCPPTA</sequence>
<proteinExistence type="predicted"/>
<accession>A0A2P1NQ13</accession>
<dbReference type="InterPro" id="IPR036388">
    <property type="entry name" value="WH-like_DNA-bd_sf"/>
</dbReference>
<protein>
    <recommendedName>
        <fullName evidence="3">Transcriptional regulator</fullName>
    </recommendedName>
</protein>
<gene>
    <name evidence="1" type="ORF">C7H73_12890</name>
</gene>
<reference evidence="2" key="1">
    <citation type="submission" date="2018-03" db="EMBL/GenBank/DDBJ databases">
        <title>Genome sequencing of Melaminivora sp. strain SC2-7.</title>
        <authorList>
            <person name="Kim S.-J."/>
            <person name="Heo J."/>
            <person name="Ahn J.-H."/>
            <person name="Kwon S.-W."/>
        </authorList>
    </citation>
    <scope>NUCLEOTIDE SEQUENCE [LARGE SCALE GENOMIC DNA]</scope>
    <source>
        <strain evidence="2">SC2-7</strain>
    </source>
</reference>
<dbReference type="KEGG" id="melm:C7H73_12890"/>